<name>A0A371EH54_MUCPR</name>
<accession>A0A371EH54</accession>
<dbReference type="AlphaFoldDB" id="A0A371EH54"/>
<sequence length="63" mass="6336">VASLGDSGNEGTNGLGAKVGGVGVGWGGLRGAATGDNWAKVVLEKGNNNVQRNGDNWEKVHSC</sequence>
<feature type="non-terminal residue" evidence="1">
    <location>
        <position position="1"/>
    </location>
</feature>
<evidence type="ECO:0000313" key="1">
    <source>
        <dbReference type="EMBL" id="RDX65324.1"/>
    </source>
</evidence>
<dbReference type="Proteomes" id="UP000257109">
    <property type="component" value="Unassembled WGS sequence"/>
</dbReference>
<gene>
    <name evidence="1" type="ORF">CR513_56028</name>
</gene>
<comment type="caution">
    <text evidence="1">The sequence shown here is derived from an EMBL/GenBank/DDBJ whole genome shotgun (WGS) entry which is preliminary data.</text>
</comment>
<reference evidence="1" key="1">
    <citation type="submission" date="2018-05" db="EMBL/GenBank/DDBJ databases">
        <title>Draft genome of Mucuna pruriens seed.</title>
        <authorList>
            <person name="Nnadi N.E."/>
            <person name="Vos R."/>
            <person name="Hasami M.H."/>
            <person name="Devisetty U.K."/>
            <person name="Aguiy J.C."/>
        </authorList>
    </citation>
    <scope>NUCLEOTIDE SEQUENCE [LARGE SCALE GENOMIC DNA]</scope>
    <source>
        <strain evidence="1">JCA_2017</strain>
    </source>
</reference>
<protein>
    <submittedName>
        <fullName evidence="1">Uncharacterized protein</fullName>
    </submittedName>
</protein>
<proteinExistence type="predicted"/>
<dbReference type="EMBL" id="QJKJ01013969">
    <property type="protein sequence ID" value="RDX65324.1"/>
    <property type="molecule type" value="Genomic_DNA"/>
</dbReference>
<evidence type="ECO:0000313" key="2">
    <source>
        <dbReference type="Proteomes" id="UP000257109"/>
    </source>
</evidence>
<feature type="non-terminal residue" evidence="1">
    <location>
        <position position="63"/>
    </location>
</feature>
<keyword evidence="2" id="KW-1185">Reference proteome</keyword>
<organism evidence="1 2">
    <name type="scientific">Mucuna pruriens</name>
    <name type="common">Velvet bean</name>
    <name type="synonym">Dolichos pruriens</name>
    <dbReference type="NCBI Taxonomy" id="157652"/>
    <lineage>
        <taxon>Eukaryota</taxon>
        <taxon>Viridiplantae</taxon>
        <taxon>Streptophyta</taxon>
        <taxon>Embryophyta</taxon>
        <taxon>Tracheophyta</taxon>
        <taxon>Spermatophyta</taxon>
        <taxon>Magnoliopsida</taxon>
        <taxon>eudicotyledons</taxon>
        <taxon>Gunneridae</taxon>
        <taxon>Pentapetalae</taxon>
        <taxon>rosids</taxon>
        <taxon>fabids</taxon>
        <taxon>Fabales</taxon>
        <taxon>Fabaceae</taxon>
        <taxon>Papilionoideae</taxon>
        <taxon>50 kb inversion clade</taxon>
        <taxon>NPAAA clade</taxon>
        <taxon>indigoferoid/millettioid clade</taxon>
        <taxon>Phaseoleae</taxon>
        <taxon>Mucuna</taxon>
    </lineage>
</organism>